<gene>
    <name evidence="1" type="ORF">AWH56_005240</name>
</gene>
<dbReference type="InterPro" id="IPR023562">
    <property type="entry name" value="ClpP/TepA"/>
</dbReference>
<dbReference type="CDD" id="cd07016">
    <property type="entry name" value="S14_ClpP_1"/>
    <property type="match status" value="1"/>
</dbReference>
<dbReference type="GO" id="GO:0004176">
    <property type="term" value="F:ATP-dependent peptidase activity"/>
    <property type="evidence" value="ECO:0007669"/>
    <property type="project" value="InterPro"/>
</dbReference>
<dbReference type="KEGG" id="aia:AWH56_005240"/>
<accession>A0A7S7RDY8</accession>
<keyword evidence="1" id="KW-0378">Hydrolase</keyword>
<dbReference type="Gene3D" id="3.90.226.10">
    <property type="entry name" value="2-enoyl-CoA Hydratase, Chain A, domain 1"/>
    <property type="match status" value="1"/>
</dbReference>
<reference evidence="1 2" key="1">
    <citation type="journal article" date="2017" name="Genome Announc.">
        <title>Draft Genome Sequences of Four Alkaliphilic Bacteria Belonging to the Anaerobacillus Genus.</title>
        <authorList>
            <person name="Bassil N.M."/>
            <person name="Lloyd J.R."/>
        </authorList>
    </citation>
    <scope>NUCLEOTIDE SEQUENCE [LARGE SCALE GENOMIC DNA]</scope>
    <source>
        <strain evidence="1 2">NB2006</strain>
    </source>
</reference>
<dbReference type="SUPFAM" id="SSF52096">
    <property type="entry name" value="ClpP/crotonase"/>
    <property type="match status" value="1"/>
</dbReference>
<dbReference type="GO" id="GO:0006515">
    <property type="term" value="P:protein quality control for misfolded or incompletely synthesized proteins"/>
    <property type="evidence" value="ECO:0007669"/>
    <property type="project" value="TreeGrafter"/>
</dbReference>
<dbReference type="NCBIfam" id="NF045542">
    <property type="entry name" value="Clp_rel_HeadMat"/>
    <property type="match status" value="1"/>
</dbReference>
<keyword evidence="2" id="KW-1185">Reference proteome</keyword>
<dbReference type="GO" id="GO:0009368">
    <property type="term" value="C:endopeptidase Clp complex"/>
    <property type="evidence" value="ECO:0007669"/>
    <property type="project" value="TreeGrafter"/>
</dbReference>
<dbReference type="GO" id="GO:0004252">
    <property type="term" value="F:serine-type endopeptidase activity"/>
    <property type="evidence" value="ECO:0007669"/>
    <property type="project" value="InterPro"/>
</dbReference>
<dbReference type="Proteomes" id="UP000180175">
    <property type="component" value="Chromosome"/>
</dbReference>
<dbReference type="OrthoDB" id="9806592at2"/>
<name>A0A7S7RDY8_9BACI</name>
<dbReference type="EC" id="3.4.21.-" evidence="1"/>
<dbReference type="Pfam" id="PF00574">
    <property type="entry name" value="CLP_protease"/>
    <property type="match status" value="1"/>
</dbReference>
<sequence length="253" mass="28220">MGKKKNKAFFEMKASADNKTADIFIYGEITKWAWEEYGEVSSITFKNELDALGDEIETINLYINSPGGSVFETMAIIAMLQRHPAKIISYIDGVGASCASVLPMISDKIIMYANSMLMIHNAWTYASGNADQLRKAADDIERINQSMIQFYLDRAGDKLDAETLKQLLDAETWLSAEDAMKYGLCDEIIETNNAAACVDEKWAKQYKNVPKQLVQVANSLSQGIPDEEMAIRQQILEDSKANLTYLNTILGGM</sequence>
<protein>
    <submittedName>
        <fullName evidence="1">Head maturation protease, ClpP-related</fullName>
        <ecNumber evidence="1">3.4.21.-</ecNumber>
    </submittedName>
</protein>
<dbReference type="EMBL" id="CP063356">
    <property type="protein sequence ID" value="QOY38497.2"/>
    <property type="molecule type" value="Genomic_DNA"/>
</dbReference>
<organism evidence="1 2">
    <name type="scientific">Anaerobacillus isosaccharinicus</name>
    <dbReference type="NCBI Taxonomy" id="1532552"/>
    <lineage>
        <taxon>Bacteria</taxon>
        <taxon>Bacillati</taxon>
        <taxon>Bacillota</taxon>
        <taxon>Bacilli</taxon>
        <taxon>Bacillales</taxon>
        <taxon>Bacillaceae</taxon>
        <taxon>Anaerobacillus</taxon>
    </lineage>
</organism>
<dbReference type="PANTHER" id="PTHR10381">
    <property type="entry name" value="ATP-DEPENDENT CLP PROTEASE PROTEOLYTIC SUBUNIT"/>
    <property type="match status" value="1"/>
</dbReference>
<dbReference type="PRINTS" id="PR00127">
    <property type="entry name" value="CLPPROTEASEP"/>
</dbReference>
<dbReference type="InterPro" id="IPR029045">
    <property type="entry name" value="ClpP/crotonase-like_dom_sf"/>
</dbReference>
<keyword evidence="1" id="KW-0645">Protease</keyword>
<proteinExistence type="predicted"/>
<dbReference type="InterPro" id="IPR001907">
    <property type="entry name" value="ClpP"/>
</dbReference>
<evidence type="ECO:0000313" key="1">
    <source>
        <dbReference type="EMBL" id="QOY38497.2"/>
    </source>
</evidence>
<dbReference type="GO" id="GO:0051117">
    <property type="term" value="F:ATPase binding"/>
    <property type="evidence" value="ECO:0007669"/>
    <property type="project" value="TreeGrafter"/>
</dbReference>
<dbReference type="PANTHER" id="PTHR10381:SF70">
    <property type="entry name" value="ATP-DEPENDENT CLP PROTEASE PROTEOLYTIC SUBUNIT"/>
    <property type="match status" value="1"/>
</dbReference>
<evidence type="ECO:0000313" key="2">
    <source>
        <dbReference type="Proteomes" id="UP000180175"/>
    </source>
</evidence>
<reference evidence="1 2" key="2">
    <citation type="journal article" date="2019" name="Int. J. Syst. Evol. Microbiol.">
        <title>Anaerobacillus isosaccharinicus sp. nov., an alkaliphilic bacterium which degrades isosaccharinic acid.</title>
        <authorList>
            <person name="Bassil N.M."/>
            <person name="Lloyd J.R."/>
        </authorList>
    </citation>
    <scope>NUCLEOTIDE SEQUENCE [LARGE SCALE GENOMIC DNA]</scope>
    <source>
        <strain evidence="1 2">NB2006</strain>
    </source>
</reference>